<evidence type="ECO:0000256" key="6">
    <source>
        <dbReference type="ARBA" id="ARBA00022679"/>
    </source>
</evidence>
<dbReference type="PANTHER" id="PTHR46141">
    <property type="entry name" value="SODIUM LEAK CHANNEL NON-SELECTIVE PROTEIN"/>
    <property type="match status" value="1"/>
</dbReference>
<feature type="compositionally biased region" description="Low complexity" evidence="20">
    <location>
        <begin position="2257"/>
        <end position="2269"/>
    </location>
</feature>
<dbReference type="PROSITE" id="PS51374">
    <property type="entry name" value="NDPK_LIKE"/>
    <property type="match status" value="1"/>
</dbReference>
<evidence type="ECO:0000256" key="7">
    <source>
        <dbReference type="ARBA" id="ARBA00022692"/>
    </source>
</evidence>
<keyword evidence="6" id="KW-0808">Transferase</keyword>
<feature type="transmembrane region" description="Helical" evidence="21">
    <location>
        <begin position="995"/>
        <end position="1019"/>
    </location>
</feature>
<feature type="domain" description="Nucleoside diphosphate kinase-like" evidence="22">
    <location>
        <begin position="1"/>
        <end position="143"/>
    </location>
</feature>
<evidence type="ECO:0000256" key="18">
    <source>
        <dbReference type="PROSITE-ProRule" id="PRU00706"/>
    </source>
</evidence>
<protein>
    <recommendedName>
        <fullName evidence="17">Nucleoside diphosphate kinase, mitochondrial</fullName>
        <ecNumber evidence="5">2.7.4.6</ecNumber>
    </recommendedName>
</protein>
<dbReference type="InterPro" id="IPR005821">
    <property type="entry name" value="Ion_trans_dom"/>
</dbReference>
<evidence type="ECO:0000256" key="9">
    <source>
        <dbReference type="ARBA" id="ARBA00022741"/>
    </source>
</evidence>
<comment type="caution">
    <text evidence="18">Lacks conserved residue(s) required for the propagation of feature annotation.</text>
</comment>
<keyword evidence="14" id="KW-0546">Nucleotide metabolism</keyword>
<feature type="transmembrane region" description="Helical" evidence="21">
    <location>
        <begin position="1916"/>
        <end position="1934"/>
    </location>
</feature>
<proteinExistence type="inferred from homology"/>
<feature type="transmembrane region" description="Helical" evidence="21">
    <location>
        <begin position="804"/>
        <end position="824"/>
    </location>
</feature>
<keyword evidence="10" id="KW-0418">Kinase</keyword>
<keyword evidence="15 21" id="KW-0472">Membrane</keyword>
<dbReference type="PRINTS" id="PR01243">
    <property type="entry name" value="NUCDPKINASE"/>
</dbReference>
<dbReference type="InterPro" id="IPR001564">
    <property type="entry name" value="Nucleoside_diP_kinase"/>
</dbReference>
<evidence type="ECO:0000313" key="23">
    <source>
        <dbReference type="EMBL" id="KAL3108188.1"/>
    </source>
</evidence>
<evidence type="ECO:0000256" key="1">
    <source>
        <dbReference type="ARBA" id="ARBA00001946"/>
    </source>
</evidence>
<dbReference type="Gene3D" id="3.30.70.141">
    <property type="entry name" value="Nucleoside diphosphate kinase-like domain"/>
    <property type="match status" value="1"/>
</dbReference>
<dbReference type="GO" id="GO:0004550">
    <property type="term" value="F:nucleoside diphosphate kinase activity"/>
    <property type="evidence" value="ECO:0007669"/>
    <property type="project" value="UniProtKB-EC"/>
</dbReference>
<evidence type="ECO:0000256" key="16">
    <source>
        <dbReference type="ARBA" id="ARBA00060410"/>
    </source>
</evidence>
<dbReference type="FunFam" id="1.10.287.70:FF:000066">
    <property type="entry name" value="Sodium leak channel non-selective protein"/>
    <property type="match status" value="1"/>
</dbReference>
<dbReference type="Gene3D" id="1.20.120.350">
    <property type="entry name" value="Voltage-gated potassium channels. Chain C"/>
    <property type="match status" value="3"/>
</dbReference>
<dbReference type="Pfam" id="PF00334">
    <property type="entry name" value="NDK"/>
    <property type="match status" value="1"/>
</dbReference>
<dbReference type="SUPFAM" id="SSF81324">
    <property type="entry name" value="Voltage-gated potassium channels"/>
    <property type="match status" value="4"/>
</dbReference>
<evidence type="ECO:0000256" key="19">
    <source>
        <dbReference type="RuleBase" id="RU004011"/>
    </source>
</evidence>
<dbReference type="InterPro" id="IPR028823">
    <property type="entry name" value="NALCN"/>
</dbReference>
<dbReference type="GO" id="GO:0005758">
    <property type="term" value="C:mitochondrial intermembrane space"/>
    <property type="evidence" value="ECO:0007669"/>
    <property type="project" value="UniProtKB-SubCell"/>
</dbReference>
<dbReference type="SUPFAM" id="SSF54919">
    <property type="entry name" value="Nucleoside diphosphate kinase, NDK"/>
    <property type="match status" value="1"/>
</dbReference>
<dbReference type="Proteomes" id="UP001620626">
    <property type="component" value="Unassembled WGS sequence"/>
</dbReference>
<dbReference type="EC" id="2.7.4.6" evidence="5"/>
<evidence type="ECO:0000259" key="22">
    <source>
        <dbReference type="SMART" id="SM00562"/>
    </source>
</evidence>
<feature type="transmembrane region" description="Helical" evidence="21">
    <location>
        <begin position="1431"/>
        <end position="1449"/>
    </location>
</feature>
<feature type="transmembrane region" description="Helical" evidence="21">
    <location>
        <begin position="1792"/>
        <end position="1810"/>
    </location>
</feature>
<dbReference type="CDD" id="cd04413">
    <property type="entry name" value="NDPk_I"/>
    <property type="match status" value="1"/>
</dbReference>
<keyword evidence="8" id="KW-0479">Metal-binding</keyword>
<dbReference type="SMART" id="SM00562">
    <property type="entry name" value="NDK"/>
    <property type="match status" value="1"/>
</dbReference>
<evidence type="ECO:0000256" key="3">
    <source>
        <dbReference type="ARBA" id="ARBA00004305"/>
    </source>
</evidence>
<dbReference type="InterPro" id="IPR036850">
    <property type="entry name" value="NDK-like_dom_sf"/>
</dbReference>
<evidence type="ECO:0000256" key="12">
    <source>
        <dbReference type="ARBA" id="ARBA00022842"/>
    </source>
</evidence>
<keyword evidence="9" id="KW-0547">Nucleotide-binding</keyword>
<feature type="transmembrane region" description="Helical" evidence="21">
    <location>
        <begin position="1941"/>
        <end position="1964"/>
    </location>
</feature>
<feature type="transmembrane region" description="Helical" evidence="21">
    <location>
        <begin position="1606"/>
        <end position="1631"/>
    </location>
</feature>
<dbReference type="GO" id="GO:0009117">
    <property type="term" value="P:nucleotide metabolic process"/>
    <property type="evidence" value="ECO:0007669"/>
    <property type="project" value="UniProtKB-KW"/>
</dbReference>
<feature type="transmembrane region" description="Helical" evidence="21">
    <location>
        <begin position="1354"/>
        <end position="1375"/>
    </location>
</feature>
<feature type="compositionally biased region" description="Low complexity" evidence="20">
    <location>
        <begin position="341"/>
        <end position="350"/>
    </location>
</feature>
<dbReference type="EMBL" id="JBICBT010000595">
    <property type="protein sequence ID" value="KAL3108188.1"/>
    <property type="molecule type" value="Genomic_DNA"/>
</dbReference>
<accession>A0ABD2KZ18</accession>
<evidence type="ECO:0000256" key="17">
    <source>
        <dbReference type="ARBA" id="ARBA00068134"/>
    </source>
</evidence>
<evidence type="ECO:0000256" key="2">
    <source>
        <dbReference type="ARBA" id="ARBA00004141"/>
    </source>
</evidence>
<sequence>MERTFVCIKPESVRRCLVGKIIERFEANGFRLIAIKMIVATRKQAMDHYVACAGQPFFPKVISYMTLGPVVAMIWEGVGVVRGIRKILGATPDKVPPPGTLRADYRNNSDVGKYHDTVCHGSDSAEDAQREFGIWFDKSEMPAPLSRVGLAQWQMEFGKEKQVRSQQKQVVIRQKSSPLCYDNEQQKQQHKTEENGKSKEPNAAAAAAEHVHVQLEPVERAQPGAQRKTQASPTAEATLCDIRIIWAMNFCTDDQSTFGEAGSNSAEADDGNYWIGVAPLLDMSGTARVLACKAANISSAMLAHRRKSSAMIAGLSTATVPSSMGAASSAAFGTRHKKSSTPRSSTTSPKGVAKQDVPSQMGAATASTPLPSSPPNATGEKQQPTNNRRQTARESMAVLAENWGVFSMDPSGAGVQGEITDDLLCCMGLFEFALKLACLASMFCAVQLTFCRLMPSLIAFSPLFHVSVCLHTPHTLSQWHSLHYWLLTTDVLVTVIFAFDSLLKTNSRAALRDRWCQFDLLLLFFHFLSIGVHCIEIFSKDWLWLGISYEGWWGTVRSPRPLVMVKFIRSVIRFKLPRQRIQLIMKRSSQQIQNVTIFFLFFMTLYAIMGVQLFGRMEYHCVLPGTDPRNVTIADLAIPDTMCSPHGHGYECPANMQCMKLSLKANQIGFYGMFNDFGFSLFTVYLAASQEGWVFVLYDTLDTFPSYCGFFYFITLIFFLAWLVKNVFIAVITETFAEIRVQFSEMWQSREMAQDEDANQTKLERDDDGEWRLREFDPKVNDLDTIDQCRVRRWLSALVRSTSFHTFMLCLVVFNALINASFVYRHNRSDARRKRIYHAIEAFFTLLFLLEVFLKVFGVGWRPFWRRGQHRFELFLCLGSALNVVPTLYHTNYFTYFQVFRLLRLVKLSPMLEDFVYKIFGPGKKLGGLILFTLTLVVITSAISLQLFCYVPNLDKFHTFPQAFMSMFQIITQEGWTDVVVEILRSTNEHWVPFVAIYFVGYHLFVTLIVLSLFVAVILDNLEMDEELKKVKQLKAREETTSMRTQLPLRLRVFEKFPTRPQMVELRKVSREFPLPKVRDSFTRQFFDTIPSNRCFLSAEESTARGDKSSGGKRKASPGIDDEGGTKKGFTILGKWKSPLLLMNTPQVRARQAGQNTSKHTLGHLVDESNKQRSLLADPSQQQAGGVSGWIRAAISGAARKRREQQHTFRQMQTQQQHQGIGEHIKENGNLHPADTAPKDAAQQMKSPADAIDIKALQRKRAQAEFTRNRIEEELRENHPFFDSPLFAVGRDSALRRWCLRVVEAKYSGTAEETLNGSFRGKAQFGTDGGQPQLGRRPIVTAHKYKQLRALFGLLTYLDWAMVLVTAFSCASMLFESSWPIGGDNLVLNNPYLKACDFVFVLAMTIELALKVVAHGLFFTPNAVVRDVGGVMTLFIYASSFWFLIWMPNNVEQNSLAQLLMIFRAMRPLRIYTLVPHIRRVVVELCKGFREILLVTILLVLFMFMFASFGLQIVGGKLAACNDVTITNKKNCTGLFEQQLFVTRMEVYGKNDEQMHPKMLVPRVWTNPRNFNFDHIGNAMLALFETLSYKGWNVIRDILWARQGPWAVFFIHVYVFIGCMIGLTLFVDVVIANYMENRGTALLTVDQRRWHDLKARLRMAQPLHVPPRPAESARLRTSLYALSMSRNFKNFYAVLVVLNSATLAVPWSVDEEEERRTLLLTFTSFSAICICLFAVEILLKSIAFTARGYWQSRRSRVDLLITALGLCWVIAQFGISEIALPIVSVPPTEFRRFTYTFGYTVGILRFFTIVGRKSTLKMLMLTVVWSMVRSAFIIAAMFLLVLFYAYAGVILFGTVRYGQALSKHVNFRSGKQALLVLFRSITGEDWNDIMHDCMRSPPHCYWSAGLSYWQTDCGNYVAAILYFCSLLKFFRHFFLCFSLRLSVLCSFYLIITYIVLNLLVAVIMENFSLFYSSEEDALLSYADIRNYQQVWNMVDTEQKHSIPVRRVKFLLRLLRGRLEVDPDKDRLLFKHMCHEMERLNNGEDVSFHDILSMLSYRSVDIRKSLQLEELVQREELEYLIEEEVAKHTIRSWLESCLRRIKQQQNTAHDNEMPHIADLFTQIRATNAAATAVASSAVCTPIKLGAVPKSRKDRSGSEAAVVMANNAKQQTKKQHMPMPQLSLAEVTRKANKRRRSSSIPELVEEAKRFVWGSRLKSLPRGSRTRNGGGGSAIINEENGDKEKVSSDGAAGGWTAEGQKTQQKPKQQSTTDRPTIAIVSELSGTMLALAKHASVEKCQSVTIRNHPGIEEKFELSPTSPLSVQQQRLSPTSVFVVQQQRNDEDELMRRTPQLDHTFPGFFAKGPLSVSLSAPNRLRTQNTANVQAVLGWWTEEN</sequence>
<evidence type="ECO:0000256" key="15">
    <source>
        <dbReference type="ARBA" id="ARBA00023136"/>
    </source>
</evidence>
<feature type="compositionally biased region" description="Basic and acidic residues" evidence="20">
    <location>
        <begin position="184"/>
        <end position="200"/>
    </location>
</feature>
<dbReference type="InterPro" id="IPR027359">
    <property type="entry name" value="Volt_channel_dom_sf"/>
</dbReference>
<comment type="caution">
    <text evidence="23">The sequence shown here is derived from an EMBL/GenBank/DDBJ whole genome shotgun (WGS) entry which is preliminary data.</text>
</comment>
<dbReference type="GO" id="GO:0046872">
    <property type="term" value="F:metal ion binding"/>
    <property type="evidence" value="ECO:0007669"/>
    <property type="project" value="UniProtKB-KW"/>
</dbReference>
<reference evidence="23 24" key="1">
    <citation type="submission" date="2024-10" db="EMBL/GenBank/DDBJ databases">
        <authorList>
            <person name="Kim D."/>
        </authorList>
    </citation>
    <scope>NUCLEOTIDE SEQUENCE [LARGE SCALE GENOMIC DNA]</scope>
    <source>
        <strain evidence="23">BH-2024</strain>
    </source>
</reference>
<gene>
    <name evidence="23" type="ORF">niasHT_016379</name>
</gene>
<evidence type="ECO:0000256" key="5">
    <source>
        <dbReference type="ARBA" id="ARBA00012966"/>
    </source>
</evidence>
<feature type="compositionally biased region" description="Polar residues" evidence="20">
    <location>
        <begin position="379"/>
        <end position="389"/>
    </location>
</feature>
<evidence type="ECO:0000256" key="4">
    <source>
        <dbReference type="ARBA" id="ARBA00008142"/>
    </source>
</evidence>
<feature type="transmembrane region" description="Helical" evidence="21">
    <location>
        <begin position="1690"/>
        <end position="1707"/>
    </location>
</feature>
<dbReference type="InterPro" id="IPR034907">
    <property type="entry name" value="NDK-like_dom"/>
</dbReference>
<feature type="region of interest" description="Disordered" evidence="20">
    <location>
        <begin position="327"/>
        <end position="392"/>
    </location>
</feature>
<feature type="transmembrane region" description="Helical" evidence="21">
    <location>
        <begin position="1831"/>
        <end position="1853"/>
    </location>
</feature>
<feature type="transmembrane region" description="Helical" evidence="21">
    <location>
        <begin position="482"/>
        <end position="499"/>
    </location>
</feature>
<organism evidence="23 24">
    <name type="scientific">Heterodera trifolii</name>
    <dbReference type="NCBI Taxonomy" id="157864"/>
    <lineage>
        <taxon>Eukaryota</taxon>
        <taxon>Metazoa</taxon>
        <taxon>Ecdysozoa</taxon>
        <taxon>Nematoda</taxon>
        <taxon>Chromadorea</taxon>
        <taxon>Rhabditida</taxon>
        <taxon>Tylenchina</taxon>
        <taxon>Tylenchomorpha</taxon>
        <taxon>Tylenchoidea</taxon>
        <taxon>Heteroderidae</taxon>
        <taxon>Heteroderinae</taxon>
        <taxon>Heterodera</taxon>
    </lineage>
</organism>
<evidence type="ECO:0000256" key="11">
    <source>
        <dbReference type="ARBA" id="ARBA00022840"/>
    </source>
</evidence>
<dbReference type="FunFam" id="1.20.120.350:FF:000030">
    <property type="entry name" value="sodium leak channel non-selective protein"/>
    <property type="match status" value="1"/>
</dbReference>
<dbReference type="FunFam" id="3.30.70.141:FF:000017">
    <property type="entry name" value="Nucleoside diphosphate kinase"/>
    <property type="match status" value="1"/>
</dbReference>
<feature type="transmembrane region" description="Helical" evidence="21">
    <location>
        <begin position="677"/>
        <end position="698"/>
    </location>
</feature>
<keyword evidence="11" id="KW-0067">ATP-binding</keyword>
<feature type="transmembrane region" description="Helical" evidence="21">
    <location>
        <begin position="1719"/>
        <end position="1739"/>
    </location>
</feature>
<evidence type="ECO:0000256" key="10">
    <source>
        <dbReference type="ARBA" id="ARBA00022777"/>
    </source>
</evidence>
<dbReference type="Gene3D" id="1.10.238.10">
    <property type="entry name" value="EF-hand"/>
    <property type="match status" value="1"/>
</dbReference>
<keyword evidence="12" id="KW-0460">Magnesium</keyword>
<feature type="region of interest" description="Disordered" evidence="20">
    <location>
        <begin position="1099"/>
        <end position="1126"/>
    </location>
</feature>
<comment type="subcellular location">
    <subcellularLocation>
        <location evidence="2">Membrane</location>
        <topology evidence="2">Multi-pass membrane protein</topology>
    </subcellularLocation>
    <subcellularLocation>
        <location evidence="16">Mitochondrion intermembrane space</location>
        <topology evidence="16">Peripheral membrane protein</topology>
    </subcellularLocation>
    <subcellularLocation>
        <location evidence="3">Mitochondrion matrix</location>
    </subcellularLocation>
</comment>
<dbReference type="Gene3D" id="1.10.287.70">
    <property type="match status" value="4"/>
</dbReference>
<evidence type="ECO:0000256" key="21">
    <source>
        <dbReference type="SAM" id="Phobius"/>
    </source>
</evidence>
<name>A0ABD2KZ18_9BILA</name>
<feature type="transmembrane region" description="Helical" evidence="21">
    <location>
        <begin position="1492"/>
        <end position="1514"/>
    </location>
</feature>
<feature type="transmembrane region" description="Helical" evidence="21">
    <location>
        <begin position="710"/>
        <end position="732"/>
    </location>
</feature>
<evidence type="ECO:0000256" key="13">
    <source>
        <dbReference type="ARBA" id="ARBA00022989"/>
    </source>
</evidence>
<evidence type="ECO:0000256" key="14">
    <source>
        <dbReference type="ARBA" id="ARBA00023080"/>
    </source>
</evidence>
<keyword evidence="24" id="KW-1185">Reference proteome</keyword>
<evidence type="ECO:0000256" key="8">
    <source>
        <dbReference type="ARBA" id="ARBA00022723"/>
    </source>
</evidence>
<feature type="region of interest" description="Disordered" evidence="20">
    <location>
        <begin position="2216"/>
        <end position="2271"/>
    </location>
</feature>
<dbReference type="GO" id="GO:0005759">
    <property type="term" value="C:mitochondrial matrix"/>
    <property type="evidence" value="ECO:0007669"/>
    <property type="project" value="UniProtKB-SubCell"/>
</dbReference>
<feature type="region of interest" description="Disordered" evidence="20">
    <location>
        <begin position="174"/>
        <end position="209"/>
    </location>
</feature>
<dbReference type="GO" id="GO:0005524">
    <property type="term" value="F:ATP binding"/>
    <property type="evidence" value="ECO:0007669"/>
    <property type="project" value="UniProtKB-KW"/>
</dbReference>
<dbReference type="FunFam" id="1.10.287.70:FF:000061">
    <property type="entry name" value="Sodium leak channel non-selective protein"/>
    <property type="match status" value="1"/>
</dbReference>
<feature type="transmembrane region" description="Helical" evidence="21">
    <location>
        <begin position="1759"/>
        <end position="1780"/>
    </location>
</feature>
<dbReference type="PANTHER" id="PTHR46141:SF1">
    <property type="entry name" value="SODIUM LEAK CHANNEL NALCN"/>
    <property type="match status" value="1"/>
</dbReference>
<evidence type="ECO:0000313" key="24">
    <source>
        <dbReference type="Proteomes" id="UP001620626"/>
    </source>
</evidence>
<dbReference type="Pfam" id="PF00520">
    <property type="entry name" value="Ion_trans"/>
    <property type="match status" value="4"/>
</dbReference>
<feature type="transmembrane region" description="Helical" evidence="21">
    <location>
        <begin position="597"/>
        <end position="615"/>
    </location>
</feature>
<keyword evidence="13 21" id="KW-1133">Transmembrane helix</keyword>
<feature type="compositionally biased region" description="Low complexity" evidence="20">
    <location>
        <begin position="363"/>
        <end position="378"/>
    </location>
</feature>
<feature type="transmembrane region" description="Helical" evidence="21">
    <location>
        <begin position="836"/>
        <end position="857"/>
    </location>
</feature>
<evidence type="ECO:0000256" key="20">
    <source>
        <dbReference type="SAM" id="MobiDB-lite"/>
    </source>
</evidence>
<feature type="transmembrane region" description="Helical" evidence="21">
    <location>
        <begin position="926"/>
        <end position="948"/>
    </location>
</feature>
<feature type="transmembrane region" description="Helical" evidence="21">
    <location>
        <begin position="520"/>
        <end position="538"/>
    </location>
</feature>
<keyword evidence="7 21" id="KW-0812">Transmembrane</keyword>
<comment type="similarity">
    <text evidence="4 18 19">Belongs to the NDK family.</text>
</comment>
<comment type="cofactor">
    <cofactor evidence="1">
        <name>Mg(2+)</name>
        <dbReference type="ChEBI" id="CHEBI:18420"/>
    </cofactor>
</comment>
<dbReference type="GO" id="GO:0016020">
    <property type="term" value="C:membrane"/>
    <property type="evidence" value="ECO:0007669"/>
    <property type="project" value="UniProtKB-SubCell"/>
</dbReference>